<organism evidence="2 3">
    <name type="scientific">SAR86 cluster bacterium</name>
    <dbReference type="NCBI Taxonomy" id="2030880"/>
    <lineage>
        <taxon>Bacteria</taxon>
        <taxon>Pseudomonadati</taxon>
        <taxon>Pseudomonadota</taxon>
        <taxon>Gammaproteobacteria</taxon>
        <taxon>SAR86 cluster</taxon>
    </lineage>
</organism>
<dbReference type="Pfam" id="PF13103">
    <property type="entry name" value="TonB_2"/>
    <property type="match status" value="1"/>
</dbReference>
<dbReference type="SUPFAM" id="SSF74653">
    <property type="entry name" value="TolA/TonB C-terminal domain"/>
    <property type="match status" value="1"/>
</dbReference>
<evidence type="ECO:0000256" key="1">
    <source>
        <dbReference type="SAM" id="Phobius"/>
    </source>
</evidence>
<reference evidence="2 3" key="1">
    <citation type="submission" date="2019-02" db="EMBL/GenBank/DDBJ databases">
        <title>Prokaryotic population dynamics and viral predation in marine succession experiment using metagenomics: the confinement effect.</title>
        <authorList>
            <person name="Haro-Moreno J.M."/>
            <person name="Rodriguez-Valera F."/>
            <person name="Lopez-Perez M."/>
        </authorList>
    </citation>
    <scope>NUCLEOTIDE SEQUENCE [LARGE SCALE GENOMIC DNA]</scope>
    <source>
        <strain evidence="2">MED-G163</strain>
    </source>
</reference>
<sequence length="200" mass="23064">MQIKSDYLIASFISFLIHALIILYLMDFFYSEKKVRPILSNPINVNLLYKEDNKAISKIEIIEEKPSINSINTIENIISFSPKIESTNISKLIREDQLIKSSSEDHQVNQFSNMMIQLIQSAWIKPQNIQDGLVCNLRMVINKNGRIVAVDLIKSSGNIRFDNSAIKAISRVETFSFFNEIPFNLYQKNFKNIVITFNPL</sequence>
<evidence type="ECO:0000313" key="2">
    <source>
        <dbReference type="EMBL" id="RZO20162.1"/>
    </source>
</evidence>
<keyword evidence="1" id="KW-1133">Transmembrane helix</keyword>
<evidence type="ECO:0000313" key="3">
    <source>
        <dbReference type="Proteomes" id="UP000315782"/>
    </source>
</evidence>
<feature type="transmembrane region" description="Helical" evidence="1">
    <location>
        <begin position="7"/>
        <end position="30"/>
    </location>
</feature>
<dbReference type="Proteomes" id="UP000315782">
    <property type="component" value="Unassembled WGS sequence"/>
</dbReference>
<gene>
    <name evidence="2" type="ORF">EVA96_03145</name>
</gene>
<name>A0A520MG08_9GAMM</name>
<keyword evidence="1" id="KW-0812">Transmembrane</keyword>
<dbReference type="Gene3D" id="3.30.1150.10">
    <property type="match status" value="1"/>
</dbReference>
<dbReference type="EMBL" id="SHBI01000023">
    <property type="protein sequence ID" value="RZO20162.1"/>
    <property type="molecule type" value="Genomic_DNA"/>
</dbReference>
<proteinExistence type="predicted"/>
<protein>
    <submittedName>
        <fullName evidence="2">LytB protein</fullName>
    </submittedName>
</protein>
<keyword evidence="1" id="KW-0472">Membrane</keyword>
<dbReference type="AlphaFoldDB" id="A0A520MG08"/>
<comment type="caution">
    <text evidence="2">The sequence shown here is derived from an EMBL/GenBank/DDBJ whole genome shotgun (WGS) entry which is preliminary data.</text>
</comment>
<accession>A0A520MG08</accession>